<keyword evidence="2" id="KW-1185">Reference proteome</keyword>
<gene>
    <name evidence="1" type="ORF">AXF42_Ash000133</name>
</gene>
<proteinExistence type="predicted"/>
<sequence length="165" mass="19001">MADLLHFSDACKLWRERALVKTADKSASFPLLILFNVIVEDFSACSLYSPADNAIYRFSFLNDFLYVRYLSNSHVIASQSESVPFLITNPFTQFLKILPPIHDHEFVGTLRYKNDESPQNVAAHSSRKNSGKMLTILSWQRSDLIISFPEEENRRIYQVSFVSPF</sequence>
<organism evidence="1 2">
    <name type="scientific">Apostasia shenzhenica</name>
    <dbReference type="NCBI Taxonomy" id="1088818"/>
    <lineage>
        <taxon>Eukaryota</taxon>
        <taxon>Viridiplantae</taxon>
        <taxon>Streptophyta</taxon>
        <taxon>Embryophyta</taxon>
        <taxon>Tracheophyta</taxon>
        <taxon>Spermatophyta</taxon>
        <taxon>Magnoliopsida</taxon>
        <taxon>Liliopsida</taxon>
        <taxon>Asparagales</taxon>
        <taxon>Orchidaceae</taxon>
        <taxon>Apostasioideae</taxon>
        <taxon>Apostasia</taxon>
    </lineage>
</organism>
<dbReference type="AlphaFoldDB" id="A0A2I0AFG8"/>
<evidence type="ECO:0000313" key="2">
    <source>
        <dbReference type="Proteomes" id="UP000236161"/>
    </source>
</evidence>
<dbReference type="Proteomes" id="UP000236161">
    <property type="component" value="Unassembled WGS sequence"/>
</dbReference>
<dbReference type="EMBL" id="KZ451982">
    <property type="protein sequence ID" value="PKA54300.1"/>
    <property type="molecule type" value="Genomic_DNA"/>
</dbReference>
<protein>
    <submittedName>
        <fullName evidence="1">Uncharacterized protein</fullName>
    </submittedName>
</protein>
<name>A0A2I0AFG8_9ASPA</name>
<evidence type="ECO:0000313" key="1">
    <source>
        <dbReference type="EMBL" id="PKA54300.1"/>
    </source>
</evidence>
<reference evidence="1 2" key="1">
    <citation type="journal article" date="2017" name="Nature">
        <title>The Apostasia genome and the evolution of orchids.</title>
        <authorList>
            <person name="Zhang G.Q."/>
            <person name="Liu K.W."/>
            <person name="Li Z."/>
            <person name="Lohaus R."/>
            <person name="Hsiao Y.Y."/>
            <person name="Niu S.C."/>
            <person name="Wang J.Y."/>
            <person name="Lin Y.C."/>
            <person name="Xu Q."/>
            <person name="Chen L.J."/>
            <person name="Yoshida K."/>
            <person name="Fujiwara S."/>
            <person name="Wang Z.W."/>
            <person name="Zhang Y.Q."/>
            <person name="Mitsuda N."/>
            <person name="Wang M."/>
            <person name="Liu G.H."/>
            <person name="Pecoraro L."/>
            <person name="Huang H.X."/>
            <person name="Xiao X.J."/>
            <person name="Lin M."/>
            <person name="Wu X.Y."/>
            <person name="Wu W.L."/>
            <person name="Chen Y.Y."/>
            <person name="Chang S.B."/>
            <person name="Sakamoto S."/>
            <person name="Ohme-Takagi M."/>
            <person name="Yagi M."/>
            <person name="Zeng S.J."/>
            <person name="Shen C.Y."/>
            <person name="Yeh C.M."/>
            <person name="Luo Y.B."/>
            <person name="Tsai W.C."/>
            <person name="Van de Peer Y."/>
            <person name="Liu Z.J."/>
        </authorList>
    </citation>
    <scope>NUCLEOTIDE SEQUENCE [LARGE SCALE GENOMIC DNA]</scope>
    <source>
        <strain evidence="2">cv. Shenzhen</strain>
        <tissue evidence="1">Stem</tissue>
    </source>
</reference>
<accession>A0A2I0AFG8</accession>